<dbReference type="InterPro" id="IPR036117">
    <property type="entry name" value="DhaL_dom_sf"/>
</dbReference>
<dbReference type="PANTHER" id="PTHR28629:SF4">
    <property type="entry name" value="TRIOKINASE_FMN CYCLASE"/>
    <property type="match status" value="1"/>
</dbReference>
<dbReference type="GO" id="GO:0016301">
    <property type="term" value="F:kinase activity"/>
    <property type="evidence" value="ECO:0007669"/>
    <property type="project" value="UniProtKB-KW"/>
</dbReference>
<keyword evidence="1" id="KW-0808">Transferase</keyword>
<evidence type="ECO:0000313" key="5">
    <source>
        <dbReference type="Proteomes" id="UP001225906"/>
    </source>
</evidence>
<evidence type="ECO:0000256" key="1">
    <source>
        <dbReference type="ARBA" id="ARBA00022679"/>
    </source>
</evidence>
<organism evidence="4 5">
    <name type="scientific">Methylophilus aquaticus</name>
    <dbReference type="NCBI Taxonomy" id="1971610"/>
    <lineage>
        <taxon>Bacteria</taxon>
        <taxon>Pseudomonadati</taxon>
        <taxon>Pseudomonadota</taxon>
        <taxon>Betaproteobacteria</taxon>
        <taxon>Nitrosomonadales</taxon>
        <taxon>Methylophilaceae</taxon>
        <taxon>Methylophilus</taxon>
    </lineage>
</organism>
<proteinExistence type="predicted"/>
<comment type="caution">
    <text evidence="4">The sequence shown here is derived from an EMBL/GenBank/DDBJ whole genome shotgun (WGS) entry which is preliminary data.</text>
</comment>
<evidence type="ECO:0000256" key="2">
    <source>
        <dbReference type="ARBA" id="ARBA00022777"/>
    </source>
</evidence>
<evidence type="ECO:0000313" key="4">
    <source>
        <dbReference type="EMBL" id="MDP8567676.1"/>
    </source>
</evidence>
<evidence type="ECO:0000259" key="3">
    <source>
        <dbReference type="PROSITE" id="PS51480"/>
    </source>
</evidence>
<accession>A0ABT9JSW3</accession>
<keyword evidence="5" id="KW-1185">Reference proteome</keyword>
<dbReference type="Gene3D" id="1.25.40.340">
    <property type="match status" value="1"/>
</dbReference>
<dbReference type="Pfam" id="PF02734">
    <property type="entry name" value="Dak2"/>
    <property type="match status" value="1"/>
</dbReference>
<keyword evidence="2 4" id="KW-0418">Kinase</keyword>
<dbReference type="SUPFAM" id="SSF101473">
    <property type="entry name" value="DhaL-like"/>
    <property type="match status" value="1"/>
</dbReference>
<sequence>MQSKWINQAALKIQQSILKHEADIECLDREIGDGDHYINMKRGCEAISKMAEELEGFNAPDALNKIGMKLLSTIGGASGPLFASFFMGMSKHLKSVETAGNLDIALAFEAGVHAIMQRGKAQAGEKTMLDVLIPVAENFKQQAKNGQSANEIADALKLVASQGLESTRNMLATKGRASGLGERAIGHLDAGAKSCQVMVHAVCDLILESTKIQ</sequence>
<dbReference type="InterPro" id="IPR050861">
    <property type="entry name" value="Dihydroxyacetone_Kinase"/>
</dbReference>
<dbReference type="Proteomes" id="UP001225906">
    <property type="component" value="Unassembled WGS sequence"/>
</dbReference>
<feature type="domain" description="DhaL" evidence="3">
    <location>
        <begin position="4"/>
        <end position="204"/>
    </location>
</feature>
<dbReference type="InterPro" id="IPR012737">
    <property type="entry name" value="DhaK_L_YcgS"/>
</dbReference>
<dbReference type="EMBL" id="JAVCAP010000014">
    <property type="protein sequence ID" value="MDP8567676.1"/>
    <property type="molecule type" value="Genomic_DNA"/>
</dbReference>
<dbReference type="RefSeq" id="WP_306389393.1">
    <property type="nucleotide sequence ID" value="NZ_JAVCAP010000014.1"/>
</dbReference>
<dbReference type="NCBIfam" id="TIGR02365">
    <property type="entry name" value="dha_L_ycgS"/>
    <property type="match status" value="1"/>
</dbReference>
<dbReference type="InterPro" id="IPR004007">
    <property type="entry name" value="DhaL_dom"/>
</dbReference>
<dbReference type="PANTHER" id="PTHR28629">
    <property type="entry name" value="TRIOKINASE/FMN CYCLASE"/>
    <property type="match status" value="1"/>
</dbReference>
<name>A0ABT9JSW3_9PROT</name>
<dbReference type="PROSITE" id="PS51480">
    <property type="entry name" value="DHAL"/>
    <property type="match status" value="1"/>
</dbReference>
<gene>
    <name evidence="4" type="primary">dhaL</name>
    <name evidence="4" type="ORF">Q9291_07420</name>
</gene>
<reference evidence="5" key="1">
    <citation type="journal article" date="2019" name="Int. J. Syst. Evol. Microbiol.">
        <title>The Global Catalogue of Microorganisms (GCM) 10K type strain sequencing project: providing services to taxonomists for standard genome sequencing and annotation.</title>
        <authorList>
            <consortium name="The Broad Institute Genomics Platform"/>
            <consortium name="The Broad Institute Genome Sequencing Center for Infectious Disease"/>
            <person name="Wu L."/>
            <person name="Ma J."/>
        </authorList>
    </citation>
    <scope>NUCLEOTIDE SEQUENCE [LARGE SCALE GENOMIC DNA]</scope>
    <source>
        <strain evidence="5">VKM B-3159</strain>
    </source>
</reference>
<dbReference type="SMART" id="SM01120">
    <property type="entry name" value="Dak2"/>
    <property type="match status" value="1"/>
</dbReference>
<protein>
    <submittedName>
        <fullName evidence="4">Dihydroxyacetone kinase subunit DhaL</fullName>
    </submittedName>
</protein>